<dbReference type="Proteomes" id="UP001216907">
    <property type="component" value="Unassembled WGS sequence"/>
</dbReference>
<evidence type="ECO:0000259" key="6">
    <source>
        <dbReference type="Pfam" id="PF01061"/>
    </source>
</evidence>
<dbReference type="InterPro" id="IPR013525">
    <property type="entry name" value="ABC2_TM"/>
</dbReference>
<feature type="domain" description="ABC-2 type transporter transmembrane" evidence="6">
    <location>
        <begin position="79"/>
        <end position="215"/>
    </location>
</feature>
<organism evidence="7 8">
    <name type="scientific">Paludisphaera mucosa</name>
    <dbReference type="NCBI Taxonomy" id="3030827"/>
    <lineage>
        <taxon>Bacteria</taxon>
        <taxon>Pseudomonadati</taxon>
        <taxon>Planctomycetota</taxon>
        <taxon>Planctomycetia</taxon>
        <taxon>Isosphaerales</taxon>
        <taxon>Isosphaeraceae</taxon>
        <taxon>Paludisphaera</taxon>
    </lineage>
</organism>
<feature type="transmembrane region" description="Helical" evidence="5">
    <location>
        <begin position="226"/>
        <end position="248"/>
    </location>
</feature>
<evidence type="ECO:0000256" key="2">
    <source>
        <dbReference type="ARBA" id="ARBA00022692"/>
    </source>
</evidence>
<dbReference type="InterPro" id="IPR051784">
    <property type="entry name" value="Nod_factor_ABC_transporter"/>
</dbReference>
<proteinExistence type="predicted"/>
<evidence type="ECO:0000256" key="4">
    <source>
        <dbReference type="ARBA" id="ARBA00023136"/>
    </source>
</evidence>
<keyword evidence="2 5" id="KW-0812">Transmembrane</keyword>
<keyword evidence="8" id="KW-1185">Reference proteome</keyword>
<evidence type="ECO:0000256" key="3">
    <source>
        <dbReference type="ARBA" id="ARBA00022989"/>
    </source>
</evidence>
<keyword evidence="3 5" id="KW-1133">Transmembrane helix</keyword>
<evidence type="ECO:0000313" key="8">
    <source>
        <dbReference type="Proteomes" id="UP001216907"/>
    </source>
</evidence>
<evidence type="ECO:0000313" key="7">
    <source>
        <dbReference type="EMBL" id="MDG3007616.1"/>
    </source>
</evidence>
<feature type="transmembrane region" description="Helical" evidence="5">
    <location>
        <begin position="171"/>
        <end position="189"/>
    </location>
</feature>
<accession>A0ABT6FJE0</accession>
<keyword evidence="4 5" id="KW-0472">Membrane</keyword>
<gene>
    <name evidence="7" type="ORF">PZE19_27955</name>
</gene>
<feature type="transmembrane region" description="Helical" evidence="5">
    <location>
        <begin position="114"/>
        <end position="133"/>
    </location>
</feature>
<evidence type="ECO:0000256" key="5">
    <source>
        <dbReference type="SAM" id="Phobius"/>
    </source>
</evidence>
<sequence length="260" mass="29618">MSWLRIQGVVMRHLYLFPRTLDRWAESIYWPVIDLTLWGLTSRWVESSSSVPHLALVVLTGVVFWQVVYRADYEISVNLLEEFWNQNLVNLFATPLTVWEWATGLVLLGMIKNVLTMVVGAGALWLLYRLNIFDVGWTILPFVFSLLMSGWFMGFTSSAVIIYFGRRLQMVAWMAGFGLAPFSAVYYPVDALPGWAQVVSHALPMTYVFEGMRQILRGGPTPVRELAISFALNIAYLTAAVAFFGFMFHKSRNRGLGRLD</sequence>
<protein>
    <submittedName>
        <fullName evidence="7">ABC transporter permease</fullName>
    </submittedName>
</protein>
<feature type="transmembrane region" description="Helical" evidence="5">
    <location>
        <begin position="139"/>
        <end position="164"/>
    </location>
</feature>
<reference evidence="7 8" key="1">
    <citation type="submission" date="2023-03" db="EMBL/GenBank/DDBJ databases">
        <title>Paludisphaera mucosa sp. nov. a novel planctomycete from northern fen.</title>
        <authorList>
            <person name="Ivanova A."/>
        </authorList>
    </citation>
    <scope>NUCLEOTIDE SEQUENCE [LARGE SCALE GENOMIC DNA]</scope>
    <source>
        <strain evidence="7 8">Pla2</strain>
    </source>
</reference>
<dbReference type="PANTHER" id="PTHR43229">
    <property type="entry name" value="NODULATION PROTEIN J"/>
    <property type="match status" value="1"/>
</dbReference>
<dbReference type="Pfam" id="PF01061">
    <property type="entry name" value="ABC2_membrane"/>
    <property type="match status" value="1"/>
</dbReference>
<dbReference type="EMBL" id="JARRAG010000002">
    <property type="protein sequence ID" value="MDG3007616.1"/>
    <property type="molecule type" value="Genomic_DNA"/>
</dbReference>
<name>A0ABT6FJE0_9BACT</name>
<comment type="caution">
    <text evidence="7">The sequence shown here is derived from an EMBL/GenBank/DDBJ whole genome shotgun (WGS) entry which is preliminary data.</text>
</comment>
<evidence type="ECO:0000256" key="1">
    <source>
        <dbReference type="ARBA" id="ARBA00004141"/>
    </source>
</evidence>
<dbReference type="RefSeq" id="WP_277863890.1">
    <property type="nucleotide sequence ID" value="NZ_JARRAG010000002.1"/>
</dbReference>
<dbReference type="PANTHER" id="PTHR43229:SF6">
    <property type="entry name" value="ABC-TYPE MULTIDRUG TRANSPORT SYSTEM, PERMEASE COMPONENT"/>
    <property type="match status" value="1"/>
</dbReference>
<comment type="subcellular location">
    <subcellularLocation>
        <location evidence="1">Membrane</location>
        <topology evidence="1">Multi-pass membrane protein</topology>
    </subcellularLocation>
</comment>